<keyword evidence="2" id="KW-0067">ATP-binding</keyword>
<evidence type="ECO:0000256" key="1">
    <source>
        <dbReference type="ARBA" id="ARBA00022741"/>
    </source>
</evidence>
<organism evidence="8 9">
    <name type="scientific">Roseibacillus persicicus</name>
    <dbReference type="NCBI Taxonomy" id="454148"/>
    <lineage>
        <taxon>Bacteria</taxon>
        <taxon>Pseudomonadati</taxon>
        <taxon>Verrucomicrobiota</taxon>
        <taxon>Verrucomicrobiia</taxon>
        <taxon>Verrucomicrobiales</taxon>
        <taxon>Verrucomicrobiaceae</taxon>
        <taxon>Roseibacillus</taxon>
    </lineage>
</organism>
<name>A0A918WMV0_9BACT</name>
<keyword evidence="4" id="KW-0804">Transcription</keyword>
<dbReference type="EMBL" id="BMXI01000018">
    <property type="protein sequence ID" value="GHC64915.1"/>
    <property type="molecule type" value="Genomic_DNA"/>
</dbReference>
<dbReference type="InterPro" id="IPR002078">
    <property type="entry name" value="Sigma_54_int"/>
</dbReference>
<dbReference type="GO" id="GO:0043565">
    <property type="term" value="F:sequence-specific DNA binding"/>
    <property type="evidence" value="ECO:0007669"/>
    <property type="project" value="InterPro"/>
</dbReference>
<dbReference type="GO" id="GO:0000160">
    <property type="term" value="P:phosphorelay signal transduction system"/>
    <property type="evidence" value="ECO:0007669"/>
    <property type="project" value="InterPro"/>
</dbReference>
<protein>
    <submittedName>
        <fullName evidence="8">Acetoacetate metabolism regulatory protein AtoC</fullName>
    </submittedName>
</protein>
<feature type="domain" description="Response regulatory" evidence="7">
    <location>
        <begin position="4"/>
        <end position="117"/>
    </location>
</feature>
<dbReference type="GO" id="GO:0005524">
    <property type="term" value="F:ATP binding"/>
    <property type="evidence" value="ECO:0007669"/>
    <property type="project" value="UniProtKB-KW"/>
</dbReference>
<feature type="domain" description="Sigma-54 factor interaction" evidence="6">
    <location>
        <begin position="133"/>
        <end position="330"/>
    </location>
</feature>
<keyword evidence="5" id="KW-0597">Phosphoprotein</keyword>
<dbReference type="Proteomes" id="UP000644507">
    <property type="component" value="Unassembled WGS sequence"/>
</dbReference>
<evidence type="ECO:0000313" key="8">
    <source>
        <dbReference type="EMBL" id="GHC64915.1"/>
    </source>
</evidence>
<keyword evidence="3" id="KW-0805">Transcription regulation</keyword>
<evidence type="ECO:0000313" key="9">
    <source>
        <dbReference type="Proteomes" id="UP000644507"/>
    </source>
</evidence>
<evidence type="ECO:0000256" key="3">
    <source>
        <dbReference type="ARBA" id="ARBA00023015"/>
    </source>
</evidence>
<keyword evidence="9" id="KW-1185">Reference proteome</keyword>
<dbReference type="RefSeq" id="WP_189573246.1">
    <property type="nucleotide sequence ID" value="NZ_BMXI01000018.1"/>
</dbReference>
<dbReference type="SUPFAM" id="SSF52540">
    <property type="entry name" value="P-loop containing nucleoside triphosphate hydrolases"/>
    <property type="match status" value="1"/>
</dbReference>
<evidence type="ECO:0000256" key="4">
    <source>
        <dbReference type="ARBA" id="ARBA00023163"/>
    </source>
</evidence>
<feature type="modified residue" description="4-aspartylphosphate" evidence="5">
    <location>
        <position position="53"/>
    </location>
</feature>
<reference evidence="8" key="2">
    <citation type="submission" date="2020-09" db="EMBL/GenBank/DDBJ databases">
        <authorList>
            <person name="Sun Q."/>
            <person name="Kim S."/>
        </authorList>
    </citation>
    <scope>NUCLEOTIDE SEQUENCE</scope>
    <source>
        <strain evidence="8">KCTC 12988</strain>
    </source>
</reference>
<dbReference type="Pfam" id="PF00072">
    <property type="entry name" value="Response_reg"/>
    <property type="match status" value="1"/>
</dbReference>
<proteinExistence type="predicted"/>
<dbReference type="SUPFAM" id="SSF46689">
    <property type="entry name" value="Homeodomain-like"/>
    <property type="match status" value="1"/>
</dbReference>
<dbReference type="Pfam" id="PF14532">
    <property type="entry name" value="Sigma54_activ_2"/>
    <property type="match status" value="1"/>
</dbReference>
<dbReference type="PROSITE" id="PS50110">
    <property type="entry name" value="RESPONSE_REGULATORY"/>
    <property type="match status" value="1"/>
</dbReference>
<dbReference type="InterPro" id="IPR058031">
    <property type="entry name" value="AAA_lid_NorR"/>
</dbReference>
<dbReference type="Pfam" id="PF02954">
    <property type="entry name" value="HTH_8"/>
    <property type="match status" value="1"/>
</dbReference>
<dbReference type="PANTHER" id="PTHR32071">
    <property type="entry name" value="TRANSCRIPTIONAL REGULATORY PROTEIN"/>
    <property type="match status" value="1"/>
</dbReference>
<dbReference type="Gene3D" id="3.40.50.300">
    <property type="entry name" value="P-loop containing nucleotide triphosphate hydrolases"/>
    <property type="match status" value="1"/>
</dbReference>
<dbReference type="InterPro" id="IPR027417">
    <property type="entry name" value="P-loop_NTPase"/>
</dbReference>
<evidence type="ECO:0000256" key="2">
    <source>
        <dbReference type="ARBA" id="ARBA00022840"/>
    </source>
</evidence>
<evidence type="ECO:0000256" key="5">
    <source>
        <dbReference type="PROSITE-ProRule" id="PRU00169"/>
    </source>
</evidence>
<dbReference type="Gene3D" id="1.10.10.60">
    <property type="entry name" value="Homeodomain-like"/>
    <property type="match status" value="1"/>
</dbReference>
<dbReference type="InterPro" id="IPR025944">
    <property type="entry name" value="Sigma_54_int_dom_CS"/>
</dbReference>
<dbReference type="Gene3D" id="3.40.50.2300">
    <property type="match status" value="1"/>
</dbReference>
<dbReference type="InterPro" id="IPR002197">
    <property type="entry name" value="HTH_Fis"/>
</dbReference>
<evidence type="ECO:0000259" key="6">
    <source>
        <dbReference type="PROSITE" id="PS50045"/>
    </source>
</evidence>
<dbReference type="GO" id="GO:0006355">
    <property type="term" value="P:regulation of DNA-templated transcription"/>
    <property type="evidence" value="ECO:0007669"/>
    <property type="project" value="InterPro"/>
</dbReference>
<comment type="caution">
    <text evidence="8">The sequence shown here is derived from an EMBL/GenBank/DDBJ whole genome shotgun (WGS) entry which is preliminary data.</text>
</comment>
<dbReference type="InterPro" id="IPR001789">
    <property type="entry name" value="Sig_transdc_resp-reg_receiver"/>
</dbReference>
<dbReference type="Gene3D" id="1.10.8.60">
    <property type="match status" value="1"/>
</dbReference>
<accession>A0A918WMV0</accession>
<dbReference type="SUPFAM" id="SSF52172">
    <property type="entry name" value="CheY-like"/>
    <property type="match status" value="1"/>
</dbReference>
<dbReference type="PROSITE" id="PS00688">
    <property type="entry name" value="SIGMA54_INTERACT_3"/>
    <property type="match status" value="1"/>
</dbReference>
<dbReference type="AlphaFoldDB" id="A0A918WMV0"/>
<dbReference type="PROSITE" id="PS50045">
    <property type="entry name" value="SIGMA54_INTERACT_4"/>
    <property type="match status" value="1"/>
</dbReference>
<dbReference type="SMART" id="SM00448">
    <property type="entry name" value="REC"/>
    <property type="match status" value="1"/>
</dbReference>
<sequence>MSTRVLIVEDNRSLGLALASAVERVKLQPELVGSLTHAREELEKGEFGGILLDLGLPDGHGLSLLEDWRGGEMPLVAVVTAHGEIENAIEARKLGVVRFLTKPVAFDELEEFLGDIEEPQREPAETEHKTTALIGAAPAMQEVFQKTAHACLSREPLVIRGAAGTGRSHVATLIGNHSGGRLLWLHAAPEVESKEFERALSAEEGATLVIEDVAVLSKASQRELIRLLDEREVASLPRLIVTCDEEGLRGKVEEGTLEAELYYRLQVLEIFLPGLKERLGDLPALAYHFLGQIDSGGRLKFGGEVLEKLQGYDWPGNLRELRNVVSFCISARGGTGEVRVEDLPEYLQGGSGRIVAEASPLEECLDAWIEGLDLNSMTYQEIQGQVEGLLLGELLKRFDGKPSRMARELGINRSTLRKKLRELPGGRAE</sequence>
<reference evidence="8" key="1">
    <citation type="journal article" date="2014" name="Int. J. Syst. Evol. Microbiol.">
        <title>Complete genome sequence of Corynebacterium casei LMG S-19264T (=DSM 44701T), isolated from a smear-ripened cheese.</title>
        <authorList>
            <consortium name="US DOE Joint Genome Institute (JGI-PGF)"/>
            <person name="Walter F."/>
            <person name="Albersmeier A."/>
            <person name="Kalinowski J."/>
            <person name="Ruckert C."/>
        </authorList>
    </citation>
    <scope>NUCLEOTIDE SEQUENCE</scope>
    <source>
        <strain evidence="8">KCTC 12988</strain>
    </source>
</reference>
<keyword evidence="1" id="KW-0547">Nucleotide-binding</keyword>
<dbReference type="Pfam" id="PF25601">
    <property type="entry name" value="AAA_lid_14"/>
    <property type="match status" value="1"/>
</dbReference>
<dbReference type="InterPro" id="IPR011006">
    <property type="entry name" value="CheY-like_superfamily"/>
</dbReference>
<evidence type="ECO:0000259" key="7">
    <source>
        <dbReference type="PROSITE" id="PS50110"/>
    </source>
</evidence>
<dbReference type="InterPro" id="IPR009057">
    <property type="entry name" value="Homeodomain-like_sf"/>
</dbReference>
<gene>
    <name evidence="8" type="ORF">GCM10007100_35840</name>
</gene>